<name>A0ABS5CM25_9BACL</name>
<keyword evidence="1" id="KW-0732">Signal</keyword>
<evidence type="ECO:0000256" key="1">
    <source>
        <dbReference type="SAM" id="SignalP"/>
    </source>
</evidence>
<evidence type="ECO:0000313" key="5">
    <source>
        <dbReference type="Proteomes" id="UP000673394"/>
    </source>
</evidence>
<evidence type="ECO:0000259" key="3">
    <source>
        <dbReference type="PROSITE" id="PS51272"/>
    </source>
</evidence>
<feature type="signal peptide" evidence="1">
    <location>
        <begin position="1"/>
        <end position="49"/>
    </location>
</feature>
<dbReference type="EMBL" id="JAGKSP010000026">
    <property type="protein sequence ID" value="MBP3966918.1"/>
    <property type="molecule type" value="Genomic_DNA"/>
</dbReference>
<evidence type="ECO:0000313" key="4">
    <source>
        <dbReference type="EMBL" id="MBP3966918.1"/>
    </source>
</evidence>
<dbReference type="PROSITE" id="PS50206">
    <property type="entry name" value="RHODANESE_3"/>
    <property type="match status" value="1"/>
</dbReference>
<feature type="domain" description="Rhodanese" evidence="2">
    <location>
        <begin position="633"/>
        <end position="680"/>
    </location>
</feature>
<evidence type="ECO:0000259" key="2">
    <source>
        <dbReference type="PROSITE" id="PS50206"/>
    </source>
</evidence>
<dbReference type="Pfam" id="PF00395">
    <property type="entry name" value="SLH"/>
    <property type="match status" value="1"/>
</dbReference>
<sequence>MRQTSNLYSKQNSKETKHYIGGDKKVMKKSLSLLVAAAMTLSTASVAFAADGATTTELSTQAKFDALKAAGVFSGFPDGSAGLDKEMTRAEFAKVLTKLSELAENSAANVYSDVAKTHWAAGFIGAASEAGLLNGLGAGKFGPSGKVTIEQIAKVADLVAGVEPSDKEVTGKVSAWAKGFVAAAIEAGLLPELPSYQVNATRGQLVDVAYDLAQPVEKDLKAVEAKQSGAKKVTVKFNREAVAAEKTALTYELKSGLTTYPVTATFAADNKSVDLAVAYLPAGDYTVTVKGSDAINVKVEDEAAKKVDIAVTALQQVADQDLGVKVYNQFGEEMSGVNTQISSYNVTKTKQLTPGNQLDLNVGGADEAAINDVISVTAIVPSAGLSVNKQLKVINGSAATSIKLDQVQPIAGDARISVKDGYVLPLTLVDAAGQKVVLPNGDIDLTGAAGPKSVTYAGLVFYVSDNTIVEKFTVTDGVIKFETKKAGTVFVTVTNGAAAASAQTSIVVNDAAKVKTFELGNSGKLIVKGEKAVLPFTAVDTFGAAIAAKDAVLTNVKFNAFGSEIVPVKNAKGELEFNFGQTGPTTIYVYVDGVLQTKSVSINVADVAVYKAVQKVDVATTLEVDAQVTLNQDNILLVDNYGRTSNVAADKFTVTSGKTSVVDYVGGKLVAKAEGTAEITVSSTANAGITDKKFTVTVVKNSAITSYAVDTIDTLFGSTTAADTVGYEKAVALVGKTAGGTTVALKSTAPDFVTSSDESVLKVAADGTTVVGQKAGKSTVAAYLNGSKVAEREVTVATDAKVVKTVEFDKDEYTTTVGADITPAAKVTVKDQYGVVLTTSVGKILVSDPSIATVTGGAVKGIKVGSTTITYVASNGTTDSAVLVVNP</sequence>
<feature type="chain" id="PRO_5045913960" evidence="1">
    <location>
        <begin position="50"/>
        <end position="887"/>
    </location>
</feature>
<reference evidence="4 5" key="1">
    <citation type="submission" date="2021-04" db="EMBL/GenBank/DDBJ databases">
        <title>Paenibacillus sp. DLE-14 whole genome sequence.</title>
        <authorList>
            <person name="Ham Y.J."/>
        </authorList>
    </citation>
    <scope>NUCLEOTIDE SEQUENCE [LARGE SCALE GENOMIC DNA]</scope>
    <source>
        <strain evidence="4 5">DLE-14</strain>
    </source>
</reference>
<dbReference type="InterPro" id="IPR001763">
    <property type="entry name" value="Rhodanese-like_dom"/>
</dbReference>
<dbReference type="PROSITE" id="PS51272">
    <property type="entry name" value="SLH"/>
    <property type="match status" value="1"/>
</dbReference>
<organism evidence="4 5">
    <name type="scientific">Paenibacillus lignilyticus</name>
    <dbReference type="NCBI Taxonomy" id="1172615"/>
    <lineage>
        <taxon>Bacteria</taxon>
        <taxon>Bacillati</taxon>
        <taxon>Bacillota</taxon>
        <taxon>Bacilli</taxon>
        <taxon>Bacillales</taxon>
        <taxon>Paenibacillaceae</taxon>
        <taxon>Paenibacillus</taxon>
    </lineage>
</organism>
<gene>
    <name evidence="4" type="ORF">I8J30_29985</name>
</gene>
<feature type="domain" description="SLH" evidence="3">
    <location>
        <begin position="107"/>
        <end position="170"/>
    </location>
</feature>
<proteinExistence type="predicted"/>
<accession>A0ABS5CM25</accession>
<dbReference type="Proteomes" id="UP000673394">
    <property type="component" value="Unassembled WGS sequence"/>
</dbReference>
<dbReference type="InterPro" id="IPR001119">
    <property type="entry name" value="SLH_dom"/>
</dbReference>
<protein>
    <submittedName>
        <fullName evidence="4">S-layer homology domain-containing protein</fullName>
    </submittedName>
</protein>
<keyword evidence="5" id="KW-1185">Reference proteome</keyword>
<dbReference type="RefSeq" id="WP_210664098.1">
    <property type="nucleotide sequence ID" value="NZ_JAGKSP010000026.1"/>
</dbReference>
<comment type="caution">
    <text evidence="4">The sequence shown here is derived from an EMBL/GenBank/DDBJ whole genome shotgun (WGS) entry which is preliminary data.</text>
</comment>